<dbReference type="PROSITE" id="PS50887">
    <property type="entry name" value="GGDEF"/>
    <property type="match status" value="1"/>
</dbReference>
<dbReference type="GO" id="GO:0003824">
    <property type="term" value="F:catalytic activity"/>
    <property type="evidence" value="ECO:0007669"/>
    <property type="project" value="UniProtKB-ARBA"/>
</dbReference>
<dbReference type="SMART" id="SM00267">
    <property type="entry name" value="GGDEF"/>
    <property type="match status" value="1"/>
</dbReference>
<dbReference type="InterPro" id="IPR001633">
    <property type="entry name" value="EAL_dom"/>
</dbReference>
<proteinExistence type="predicted"/>
<dbReference type="PROSITE" id="PS50883">
    <property type="entry name" value="EAL"/>
    <property type="match status" value="1"/>
</dbReference>
<reference evidence="4 5" key="1">
    <citation type="submission" date="2020-08" db="EMBL/GenBank/DDBJ databases">
        <authorList>
            <person name="Liu G."/>
            <person name="Sun C."/>
        </authorList>
    </citation>
    <scope>NUCLEOTIDE SEQUENCE [LARGE SCALE GENOMIC DNA]</scope>
    <source>
        <strain evidence="4 5">OT19</strain>
    </source>
</reference>
<feature type="transmembrane region" description="Helical" evidence="1">
    <location>
        <begin position="94"/>
        <end position="113"/>
    </location>
</feature>
<dbReference type="RefSeq" id="WP_185884907.1">
    <property type="nucleotide sequence ID" value="NZ_CP060052.1"/>
</dbReference>
<evidence type="ECO:0000313" key="5">
    <source>
        <dbReference type="Proteomes" id="UP000515297"/>
    </source>
</evidence>
<feature type="domain" description="EAL" evidence="2">
    <location>
        <begin position="506"/>
        <end position="756"/>
    </location>
</feature>
<feature type="domain" description="GGDEF" evidence="3">
    <location>
        <begin position="364"/>
        <end position="497"/>
    </location>
</feature>
<dbReference type="PANTHER" id="PTHR44757">
    <property type="entry name" value="DIGUANYLATE CYCLASE DGCP"/>
    <property type="match status" value="1"/>
</dbReference>
<organism evidence="4 5">
    <name type="scientific">Croceicoccus marinus</name>
    <dbReference type="NCBI Taxonomy" id="450378"/>
    <lineage>
        <taxon>Bacteria</taxon>
        <taxon>Pseudomonadati</taxon>
        <taxon>Pseudomonadota</taxon>
        <taxon>Alphaproteobacteria</taxon>
        <taxon>Sphingomonadales</taxon>
        <taxon>Erythrobacteraceae</taxon>
        <taxon>Croceicoccus</taxon>
    </lineage>
</organism>
<dbReference type="Pfam" id="PF00990">
    <property type="entry name" value="GGDEF"/>
    <property type="match status" value="1"/>
</dbReference>
<dbReference type="Proteomes" id="UP000515297">
    <property type="component" value="Chromosome"/>
</dbReference>
<gene>
    <name evidence="4" type="ORF">H4O24_04080</name>
</gene>
<dbReference type="AlphaFoldDB" id="A0A7G6VVU1"/>
<dbReference type="InterPro" id="IPR035919">
    <property type="entry name" value="EAL_sf"/>
</dbReference>
<keyword evidence="1" id="KW-0812">Transmembrane</keyword>
<dbReference type="SMART" id="SM00052">
    <property type="entry name" value="EAL"/>
    <property type="match status" value="1"/>
</dbReference>
<dbReference type="FunFam" id="3.30.70.270:FF:000001">
    <property type="entry name" value="Diguanylate cyclase domain protein"/>
    <property type="match status" value="1"/>
</dbReference>
<feature type="transmembrane region" description="Helical" evidence="1">
    <location>
        <begin position="27"/>
        <end position="45"/>
    </location>
</feature>
<accession>A0A7G6VVU1</accession>
<dbReference type="Gene3D" id="3.20.20.450">
    <property type="entry name" value="EAL domain"/>
    <property type="match status" value="1"/>
</dbReference>
<feature type="transmembrane region" description="Helical" evidence="1">
    <location>
        <begin position="51"/>
        <end position="73"/>
    </location>
</feature>
<dbReference type="PANTHER" id="PTHR44757:SF4">
    <property type="entry name" value="DIGUANYLATE CYCLASE DGCE-RELATED"/>
    <property type="match status" value="1"/>
</dbReference>
<evidence type="ECO:0000259" key="2">
    <source>
        <dbReference type="PROSITE" id="PS50883"/>
    </source>
</evidence>
<dbReference type="InterPro" id="IPR029787">
    <property type="entry name" value="Nucleotide_cyclase"/>
</dbReference>
<name>A0A7G6VVU1_9SPHN</name>
<dbReference type="CDD" id="cd01948">
    <property type="entry name" value="EAL"/>
    <property type="match status" value="1"/>
</dbReference>
<evidence type="ECO:0000313" key="4">
    <source>
        <dbReference type="EMBL" id="QNE05856.1"/>
    </source>
</evidence>
<dbReference type="Gene3D" id="3.30.450.20">
    <property type="entry name" value="PAS domain"/>
    <property type="match status" value="1"/>
</dbReference>
<dbReference type="InterPro" id="IPR052155">
    <property type="entry name" value="Biofilm_reg_signaling"/>
</dbReference>
<dbReference type="CDD" id="cd01949">
    <property type="entry name" value="GGDEF"/>
    <property type="match status" value="1"/>
</dbReference>
<dbReference type="Gene3D" id="3.30.70.270">
    <property type="match status" value="1"/>
</dbReference>
<dbReference type="SUPFAM" id="SSF55073">
    <property type="entry name" value="Nucleotide cyclase"/>
    <property type="match status" value="1"/>
</dbReference>
<sequence>MRTRQAAVLSRDELLLARRLADYARRAPVAVMLSALSAMIVWNLAPSGALAAWHMLSAAWLLIVGAVSGARIWQARRIDALTIDFGYISRQAQMAEWLAYGDALCWAGCLSLIGSVLDYPARVTVCILLIGMLTTSAITLRSMPRVGISLTVAFVAGGVMATVLSGPVSDFVNIPIMTLYAAVVMYCFRADAAVYEARFHAEFEVHESAETIQLLLHDYEAQSADWLWRVDHAGCLVGVCDRFGEAAALPPPEIEGKELVSLFRPGPAREHLSHRLLRREPFRDLTIELADTADESIGGRWWMLSASPREDGTIRGVARDVTAARRTEQRVAYMAHHDGLTGLANRFLFGETLAGQLARQRRSDQCALLYLDLDHFKTINDTLGHSCGDLLLTEAARRITSKVKGHDLVSRLGGDEFAVLLTRFRDTEEALAVAERIVEAICEPFRIEGQKLNISTSVGVAFFSGTGGNSDDLLRQADLALYAAKARGRGCFARFEPWMEDRERERAALESDLRSAIREGQFALHFQPLVKIDSGEVAGFEALVRWDHPTLGVVMPGEFIPIAEDTGLIVPLGEWILRNAIMQAATWREGLRVAINLSPIQLRSPRLMSQLVTAIAHTGIDPGRIELEITENVLMQESEANVALLHKLRELGVRISLDDFGTGYSSLNYLRSFPFDKIKIDKCFVADLEQREDCQAIIRAVTSLAGTLGMDTVAEGVERKEQLDWLRQAGCTEVQGYYISYPFNIEELSDGRPLDSEREHWRSAIRHLPSAA</sequence>
<dbReference type="InterPro" id="IPR000160">
    <property type="entry name" value="GGDEF_dom"/>
</dbReference>
<feature type="transmembrane region" description="Helical" evidence="1">
    <location>
        <begin position="119"/>
        <end position="140"/>
    </location>
</feature>
<feature type="transmembrane region" description="Helical" evidence="1">
    <location>
        <begin position="147"/>
        <end position="165"/>
    </location>
</feature>
<keyword evidence="1" id="KW-1133">Transmembrane helix</keyword>
<evidence type="ECO:0000259" key="3">
    <source>
        <dbReference type="PROSITE" id="PS50887"/>
    </source>
</evidence>
<dbReference type="EMBL" id="CP060052">
    <property type="protein sequence ID" value="QNE05856.1"/>
    <property type="molecule type" value="Genomic_DNA"/>
</dbReference>
<dbReference type="NCBIfam" id="TIGR00254">
    <property type="entry name" value="GGDEF"/>
    <property type="match status" value="1"/>
</dbReference>
<dbReference type="Pfam" id="PF00563">
    <property type="entry name" value="EAL"/>
    <property type="match status" value="1"/>
</dbReference>
<dbReference type="InterPro" id="IPR043128">
    <property type="entry name" value="Rev_trsase/Diguanyl_cyclase"/>
</dbReference>
<dbReference type="SUPFAM" id="SSF141868">
    <property type="entry name" value="EAL domain-like"/>
    <property type="match status" value="1"/>
</dbReference>
<protein>
    <submittedName>
        <fullName evidence="4">EAL domain-containing protein</fullName>
    </submittedName>
</protein>
<evidence type="ECO:0000256" key="1">
    <source>
        <dbReference type="SAM" id="Phobius"/>
    </source>
</evidence>
<keyword evidence="1" id="KW-0472">Membrane</keyword>